<comment type="caution">
    <text evidence="2">The sequence shown here is derived from an EMBL/GenBank/DDBJ whole genome shotgun (WGS) entry which is preliminary data.</text>
</comment>
<evidence type="ECO:0000256" key="1">
    <source>
        <dbReference type="SAM" id="MobiDB-lite"/>
    </source>
</evidence>
<protein>
    <submittedName>
        <fullName evidence="2">Putative deaminase of polymorphic toxin system</fullName>
    </submittedName>
</protein>
<feature type="compositionally biased region" description="Polar residues" evidence="1">
    <location>
        <begin position="392"/>
        <end position="407"/>
    </location>
</feature>
<evidence type="ECO:0000313" key="3">
    <source>
        <dbReference type="Proteomes" id="UP000237749"/>
    </source>
</evidence>
<accession>A0A2S6HWR9</accession>
<name>A0A2S6HWR9_9FIRM</name>
<dbReference type="Gene3D" id="3.55.50.10">
    <property type="entry name" value="Baseplate protein-like domains"/>
    <property type="match status" value="1"/>
</dbReference>
<feature type="compositionally biased region" description="Basic and acidic residues" evidence="1">
    <location>
        <begin position="372"/>
        <end position="381"/>
    </location>
</feature>
<dbReference type="RefSeq" id="WP_242980033.1">
    <property type="nucleotide sequence ID" value="NZ_PTJA01000002.1"/>
</dbReference>
<gene>
    <name evidence="2" type="ORF">BXY41_102142</name>
</gene>
<sequence>MEILEQGSLELIGKECFGSLADVSLQQSFGKHGFLKAKVWLKYGTEWDENSKQWEDLPIALIPRGKTQEPIFSGIVTSSAFSLINGRPVVKLEAYSYTIIMDRFNRDRSFQQESNTYGGLVRSILSPYQAAYIWNCEGRDEPVGRFLMQYQESDWEFLRRVASIYGHPIMPEVRFPGAKMFIGLPAGRKAQPLDAEQYRIKKSLDKTCKNLDNKTTGGLSEGLEIEVKDRYENYFLGDIIKFLKVHLVVTAKNSYLKGGQWVHDYSLRPSVNCKMERMDNLRLAGAAIPGRVLGTSLTSTMLALDTDIEGMVESWHVQPVYYAGGGKGYSGQPEKGDGQYLYFPTMREEDRYILGGADAGEDRITSIVAKASSEEKKEELRRKKLSAGGDGQATSQPLSKTKSWTTPGNQKLILNGSGVSLSNKKQTRVSVTGSGINISSSGNLSLETGNILGYGKNIEMNAKEYVWINCEESGILLLPEAVHMKAEEIYIESPQNVPHEIVREDAVEKILGIYEKSKKTIPPIYASDGSIIRREGYDDILFSEELFHYFEDNVYGKGEYENPIGQPVLNFYDSWLDETYGKSKLKKFWEHMSTLDGFQDMLDVAGIILEPADLLNCFIYACRGNGKEAVLSLICTAPLIGDLIGKGGKAVMGASTDLALKLGKDGKKIVEGLELVYKTSSDGAAFLRKHIDDALDLLSSGMRGEDGYRLAFAGGGYFDDAGKITFSIVDDAGNASSYVRYIDDVMDGANRSARNGSTKVVAEGTGNLKKSLTDKINNIREQMPNNPLKNKGNMATAEVDIPGIKKEFSAHSKINSSLDKGADISDFSLLKPEGDRIFKTYEPASSTLTGTPFDRFHDTEAKILEDIASQITDPNISGTIDLFTELPACQSCTNIIFEFKRKFPNIKLNILTKD</sequence>
<dbReference type="Pfam" id="PF14424">
    <property type="entry name" value="Toxin-deaminase"/>
    <property type="match status" value="1"/>
</dbReference>
<dbReference type="InterPro" id="IPR032721">
    <property type="entry name" value="Toxin-deaminase"/>
</dbReference>
<feature type="region of interest" description="Disordered" evidence="1">
    <location>
        <begin position="370"/>
        <end position="407"/>
    </location>
</feature>
<proteinExistence type="predicted"/>
<dbReference type="SUPFAM" id="SSF69279">
    <property type="entry name" value="Phage tail proteins"/>
    <property type="match status" value="1"/>
</dbReference>
<dbReference type="Proteomes" id="UP000237749">
    <property type="component" value="Unassembled WGS sequence"/>
</dbReference>
<keyword evidence="3" id="KW-1185">Reference proteome</keyword>
<dbReference type="EMBL" id="PTJA01000002">
    <property type="protein sequence ID" value="PPK82454.1"/>
    <property type="molecule type" value="Genomic_DNA"/>
</dbReference>
<dbReference type="CDD" id="cd20745">
    <property type="entry name" value="FIX_RhsA_AHH_HNH-like"/>
    <property type="match status" value="1"/>
</dbReference>
<dbReference type="AlphaFoldDB" id="A0A2S6HWR9"/>
<evidence type="ECO:0000313" key="2">
    <source>
        <dbReference type="EMBL" id="PPK82454.1"/>
    </source>
</evidence>
<reference evidence="2 3" key="1">
    <citation type="submission" date="2018-02" db="EMBL/GenBank/DDBJ databases">
        <title>Genomic Encyclopedia of Archaeal and Bacterial Type Strains, Phase II (KMG-II): from individual species to whole genera.</title>
        <authorList>
            <person name="Goeker M."/>
        </authorList>
    </citation>
    <scope>NUCLEOTIDE SEQUENCE [LARGE SCALE GENOMIC DNA]</scope>
    <source>
        <strain evidence="2 3">DSM 3808</strain>
    </source>
</reference>
<organism evidence="2 3">
    <name type="scientific">Lacrimispora xylanisolvens</name>
    <dbReference type="NCBI Taxonomy" id="384636"/>
    <lineage>
        <taxon>Bacteria</taxon>
        <taxon>Bacillati</taxon>
        <taxon>Bacillota</taxon>
        <taxon>Clostridia</taxon>
        <taxon>Lachnospirales</taxon>
        <taxon>Lachnospiraceae</taxon>
        <taxon>Lacrimispora</taxon>
    </lineage>
</organism>